<keyword evidence="3" id="KW-0238">DNA-binding</keyword>
<keyword evidence="7" id="KW-1185">Reference proteome</keyword>
<dbReference type="Pfam" id="PF22022">
    <property type="entry name" value="Phage_int_M"/>
    <property type="match status" value="1"/>
</dbReference>
<dbReference type="EMBL" id="VZZK01000032">
    <property type="protein sequence ID" value="KAB1075923.1"/>
    <property type="molecule type" value="Genomic_DNA"/>
</dbReference>
<dbReference type="Gene3D" id="1.10.443.10">
    <property type="entry name" value="Intergrase catalytic core"/>
    <property type="match status" value="1"/>
</dbReference>
<dbReference type="OrthoDB" id="9795573at2"/>
<reference evidence="6 7" key="1">
    <citation type="submission" date="2019-09" db="EMBL/GenBank/DDBJ databases">
        <title>YIM 48816 draft genome.</title>
        <authorList>
            <person name="Jiang L."/>
        </authorList>
    </citation>
    <scope>NUCLEOTIDE SEQUENCE [LARGE SCALE GENOMIC DNA]</scope>
    <source>
        <strain evidence="6 7">YIM 48816</strain>
    </source>
</reference>
<dbReference type="Gene3D" id="1.10.150.130">
    <property type="match status" value="1"/>
</dbReference>
<name>A0A6L3SUW7_9HYPH</name>
<feature type="domain" description="Tyr recombinase" evidence="5">
    <location>
        <begin position="246"/>
        <end position="437"/>
    </location>
</feature>
<evidence type="ECO:0000313" key="6">
    <source>
        <dbReference type="EMBL" id="KAB1075923.1"/>
    </source>
</evidence>
<evidence type="ECO:0000313" key="7">
    <source>
        <dbReference type="Proteomes" id="UP000474159"/>
    </source>
</evidence>
<evidence type="ECO:0000259" key="5">
    <source>
        <dbReference type="PROSITE" id="PS51898"/>
    </source>
</evidence>
<sequence>MAGYSDSALRGWRRSGVIRKAGAKEAVPARTLSERLHERGAGSLMLERRETGAVEVYFAWRSGGPQKRVKLGVLFDIAPDGSERGIAFWRGEAGRVSAEVREHGGVKERAQHQVQLARAAERLAAEEAARGTFRHLFEDYIDNRRGKARDDQIAEFGRILKVDLGKFPAILDLPAKDVRPHHIRQVLEPIWARNAQRQAAKVRSFLRAAFAYGLAAEFSLGRRSGKAFGLEQNPVDSVTVPGTSNPGTRSLSEAELSHFWLTIEGANGVGPIVAKLLKFVIATGGQRIEQVMREPWESFDEKARTMRLIDAKGRGGIRRTHLVPLSDRAIEILKEVREINGSHQWPWTTTGRQTISVTTPVHSIDKWYEAKGAVAGAQIERFTPRDLRRTCSQIMQRAGVDDLASDLLQSHGVGGVVTKHYRNDPAGYLPAKRSALDAFEVKLAQILARTPASE</sequence>
<evidence type="ECO:0000256" key="4">
    <source>
        <dbReference type="ARBA" id="ARBA00023172"/>
    </source>
</evidence>
<evidence type="ECO:0000256" key="3">
    <source>
        <dbReference type="ARBA" id="ARBA00023125"/>
    </source>
</evidence>
<keyword evidence="4" id="KW-0233">DNA recombination</keyword>
<dbReference type="PANTHER" id="PTHR30629">
    <property type="entry name" value="PROPHAGE INTEGRASE"/>
    <property type="match status" value="1"/>
</dbReference>
<dbReference type="InterPro" id="IPR050808">
    <property type="entry name" value="Phage_Integrase"/>
</dbReference>
<dbReference type="SUPFAM" id="SSF56349">
    <property type="entry name" value="DNA breaking-rejoining enzymes"/>
    <property type="match status" value="1"/>
</dbReference>
<dbReference type="Proteomes" id="UP000474159">
    <property type="component" value="Unassembled WGS sequence"/>
</dbReference>
<dbReference type="Pfam" id="PF00589">
    <property type="entry name" value="Phage_integrase"/>
    <property type="match status" value="1"/>
</dbReference>
<gene>
    <name evidence="6" type="ORF">F6X53_24135</name>
</gene>
<dbReference type="GO" id="GO:0015074">
    <property type="term" value="P:DNA integration"/>
    <property type="evidence" value="ECO:0007669"/>
    <property type="project" value="UniProtKB-KW"/>
</dbReference>
<keyword evidence="2" id="KW-0229">DNA integration</keyword>
<dbReference type="PANTHER" id="PTHR30629:SF2">
    <property type="entry name" value="PROPHAGE INTEGRASE INTS-RELATED"/>
    <property type="match status" value="1"/>
</dbReference>
<proteinExistence type="inferred from homology"/>
<accession>A0A6L3SUW7</accession>
<dbReference type="InterPro" id="IPR013762">
    <property type="entry name" value="Integrase-like_cat_sf"/>
</dbReference>
<comment type="caution">
    <text evidence="6">The sequence shown here is derived from an EMBL/GenBank/DDBJ whole genome shotgun (WGS) entry which is preliminary data.</text>
</comment>
<dbReference type="InterPro" id="IPR053876">
    <property type="entry name" value="Phage_int_M"/>
</dbReference>
<dbReference type="GO" id="GO:0003677">
    <property type="term" value="F:DNA binding"/>
    <property type="evidence" value="ECO:0007669"/>
    <property type="project" value="UniProtKB-KW"/>
</dbReference>
<evidence type="ECO:0000256" key="1">
    <source>
        <dbReference type="ARBA" id="ARBA00008857"/>
    </source>
</evidence>
<dbReference type="PROSITE" id="PS51898">
    <property type="entry name" value="TYR_RECOMBINASE"/>
    <property type="match status" value="1"/>
</dbReference>
<protein>
    <submittedName>
        <fullName evidence="6">Tyrosine-type recombinase/integrase</fullName>
    </submittedName>
</protein>
<dbReference type="CDD" id="cd00801">
    <property type="entry name" value="INT_P4_C"/>
    <property type="match status" value="1"/>
</dbReference>
<dbReference type="AlphaFoldDB" id="A0A6L3SUW7"/>
<organism evidence="6 7">
    <name type="scientific">Methylobacterium soli</name>
    <dbReference type="NCBI Taxonomy" id="553447"/>
    <lineage>
        <taxon>Bacteria</taxon>
        <taxon>Pseudomonadati</taxon>
        <taxon>Pseudomonadota</taxon>
        <taxon>Alphaproteobacteria</taxon>
        <taxon>Hyphomicrobiales</taxon>
        <taxon>Methylobacteriaceae</taxon>
        <taxon>Methylobacterium</taxon>
    </lineage>
</organism>
<dbReference type="InterPro" id="IPR010998">
    <property type="entry name" value="Integrase_recombinase_N"/>
</dbReference>
<dbReference type="InterPro" id="IPR002104">
    <property type="entry name" value="Integrase_catalytic"/>
</dbReference>
<evidence type="ECO:0000256" key="2">
    <source>
        <dbReference type="ARBA" id="ARBA00022908"/>
    </source>
</evidence>
<dbReference type="GO" id="GO:0006310">
    <property type="term" value="P:DNA recombination"/>
    <property type="evidence" value="ECO:0007669"/>
    <property type="project" value="UniProtKB-KW"/>
</dbReference>
<dbReference type="InterPro" id="IPR011010">
    <property type="entry name" value="DNA_brk_join_enz"/>
</dbReference>
<comment type="similarity">
    <text evidence="1">Belongs to the 'phage' integrase family.</text>
</comment>